<evidence type="ECO:0000313" key="14">
    <source>
        <dbReference type="EMBL" id="KAA0154940.1"/>
    </source>
</evidence>
<evidence type="ECO:0000256" key="6">
    <source>
        <dbReference type="ARBA" id="ARBA00022840"/>
    </source>
</evidence>
<dbReference type="NCBIfam" id="TIGR00339">
    <property type="entry name" value="sopT"/>
    <property type="match status" value="1"/>
</dbReference>
<evidence type="ECO:0000256" key="4">
    <source>
        <dbReference type="ARBA" id="ARBA00022695"/>
    </source>
</evidence>
<feature type="domain" description="Phosphoadenosine phosphosulphate reductase" evidence="11">
    <location>
        <begin position="64"/>
        <end position="270"/>
    </location>
</feature>
<dbReference type="Pfam" id="PF01747">
    <property type="entry name" value="ATP-sulfurylase"/>
    <property type="match status" value="1"/>
</dbReference>
<dbReference type="AlphaFoldDB" id="A0A5A8CS08"/>
<dbReference type="GO" id="GO:0000103">
    <property type="term" value="P:sulfate assimilation"/>
    <property type="evidence" value="ECO:0007669"/>
    <property type="project" value="InterPro"/>
</dbReference>
<dbReference type="PANTHER" id="PTHR43509">
    <property type="match status" value="1"/>
</dbReference>
<gene>
    <name evidence="15" type="ORF">FNF27_02983</name>
    <name evidence="14" type="ORF">FNF29_02084</name>
</gene>
<dbReference type="SUPFAM" id="SSF52374">
    <property type="entry name" value="Nucleotidylyl transferase"/>
    <property type="match status" value="1"/>
</dbReference>
<evidence type="ECO:0000313" key="15">
    <source>
        <dbReference type="EMBL" id="KAA0175573.1"/>
    </source>
</evidence>
<dbReference type="InterPro" id="IPR002500">
    <property type="entry name" value="PAPS_reduct_dom"/>
</dbReference>
<reference evidence="16 17" key="1">
    <citation type="submission" date="2019-07" db="EMBL/GenBank/DDBJ databases">
        <title>Genomes of Cafeteria roenbergensis.</title>
        <authorList>
            <person name="Fischer M.G."/>
            <person name="Hackl T."/>
            <person name="Roman M."/>
        </authorList>
    </citation>
    <scope>NUCLEOTIDE SEQUENCE [LARGE SCALE GENOMIC DNA]</scope>
    <source>
        <strain evidence="14 17">BVI</strain>
        <strain evidence="15 16">E4-10P</strain>
    </source>
</reference>
<proteinExistence type="inferred from homology"/>
<evidence type="ECO:0000256" key="5">
    <source>
        <dbReference type="ARBA" id="ARBA00022741"/>
    </source>
</evidence>
<dbReference type="InterPro" id="IPR014729">
    <property type="entry name" value="Rossmann-like_a/b/a_fold"/>
</dbReference>
<keyword evidence="6" id="KW-0067">ATP-binding</keyword>
<dbReference type="GO" id="GO:0005524">
    <property type="term" value="F:ATP binding"/>
    <property type="evidence" value="ECO:0007669"/>
    <property type="project" value="UniProtKB-KW"/>
</dbReference>
<dbReference type="InterPro" id="IPR015947">
    <property type="entry name" value="PUA-like_sf"/>
</dbReference>
<dbReference type="InterPro" id="IPR024951">
    <property type="entry name" value="Sulfurylase_cat_dom"/>
</dbReference>
<keyword evidence="17" id="KW-1185">Reference proteome</keyword>
<dbReference type="EMBL" id="VLTN01000009">
    <property type="protein sequence ID" value="KAA0154940.1"/>
    <property type="molecule type" value="Genomic_DNA"/>
</dbReference>
<dbReference type="Pfam" id="PF14306">
    <property type="entry name" value="PUA_2"/>
    <property type="match status" value="1"/>
</dbReference>
<dbReference type="Gene3D" id="3.10.400.10">
    <property type="entry name" value="Sulfate adenylyltransferase"/>
    <property type="match status" value="1"/>
</dbReference>
<comment type="pathway">
    <text evidence="1">Sulfur metabolism; hydrogen sulfide biosynthesis; sulfite from sulfate: step 1/3.</text>
</comment>
<dbReference type="EMBL" id="VLTO01000013">
    <property type="protein sequence ID" value="KAA0175573.1"/>
    <property type="molecule type" value="Genomic_DNA"/>
</dbReference>
<name>A0A5A8CS08_CAFRO</name>
<keyword evidence="4" id="KW-0548">Nucleotidyltransferase</keyword>
<evidence type="ECO:0000259" key="11">
    <source>
        <dbReference type="Pfam" id="PF01507"/>
    </source>
</evidence>
<evidence type="ECO:0000256" key="9">
    <source>
        <dbReference type="ARBA" id="ARBA00041598"/>
    </source>
</evidence>
<sequence length="722" mass="79898">MLARAARFTAPKASPAARRMSTALPGSPARLQSLVDAFRRDVERHLPANGEGVAFASAWLHTDNIVVHLMHQHFPELLAGMDLVAVDTLHVFPETLEVAAAVEQKYGKPARWFKPLGCETQADFDERFGHCEAIGHADFDFHSKIEPFNRAMDEVGKDIVITGRRKDQGAVRIEMPVWEEGKRTLNPMSEWMLDDVTAFVDAEGVPVNRAHNYVFRNAEWICPLQRHRTDLPWKREDLGKPYWQATEAELQGTDPALEHTYVFKSFGDVHTSVPVYKHESERAGRFVRYASTECGLHTRATEPGAPHGGELVNLLVKDDAEREAILARAADPSAKSVSLDERQLCDVELLLNGAFTPLRGFMTEEEYDHVLEHSRLPEQQLWGMPVVLDVNDRSAYAAGDRVTLRGAGGEPVAELTVESVWEPNKAKEAQLVFGTTSVEHPGVASLFAERGQFYVGGRIKGLKLPKRAEVGAFKTPLDVRTELGLGEGGHEKKLAVFQCRNPIHRAHHALFARVLDQMPDVSMLVHPTCGPTQPGDIDSDVRINTYRALADELAKGEHADRTHWAYLPYSMRMAGPREALQHAIIRKNYGVTHFLVGRDMAGTKSTLTSEDFYGPYDAQEALEAAASELGITVVKSEALVFTAEAGYVPASEAADKGLEAFKLSGTEFRRLLRSGEPIPEWFAFPCVVDELRKDLLSSEASDDSTASASESEGEAQQAAQRV</sequence>
<keyword evidence="3" id="KW-0808">Transferase</keyword>
<dbReference type="Pfam" id="PF01507">
    <property type="entry name" value="PAPS_reduct"/>
    <property type="match status" value="1"/>
</dbReference>
<dbReference type="EC" id="2.7.7.4" evidence="2"/>
<evidence type="ECO:0000256" key="8">
    <source>
        <dbReference type="ARBA" id="ARBA00037980"/>
    </source>
</evidence>
<dbReference type="Proteomes" id="UP000323011">
    <property type="component" value="Unassembled WGS sequence"/>
</dbReference>
<dbReference type="OrthoDB" id="506431at2759"/>
<dbReference type="OMA" id="VWKSFGD"/>
<evidence type="ECO:0000256" key="10">
    <source>
        <dbReference type="SAM" id="MobiDB-lite"/>
    </source>
</evidence>
<feature type="domain" description="ATP-sulfurylase PUA-like" evidence="13">
    <location>
        <begin position="305"/>
        <end position="462"/>
    </location>
</feature>
<evidence type="ECO:0000256" key="3">
    <source>
        <dbReference type="ARBA" id="ARBA00022679"/>
    </source>
</evidence>
<protein>
    <recommendedName>
        <fullName evidence="2">sulfate adenylyltransferase</fullName>
        <ecNumber evidence="2">2.7.7.4</ecNumber>
    </recommendedName>
    <alternativeName>
        <fullName evidence="9">ATP-sulfurylase</fullName>
    </alternativeName>
    <alternativeName>
        <fullName evidence="7">Sulfate adenylate transferase</fullName>
    </alternativeName>
</protein>
<evidence type="ECO:0000256" key="7">
    <source>
        <dbReference type="ARBA" id="ARBA00031812"/>
    </source>
</evidence>
<evidence type="ECO:0000313" key="17">
    <source>
        <dbReference type="Proteomes" id="UP000323011"/>
    </source>
</evidence>
<dbReference type="SUPFAM" id="SSF52402">
    <property type="entry name" value="Adenine nucleotide alpha hydrolases-like"/>
    <property type="match status" value="1"/>
</dbReference>
<comment type="similarity">
    <text evidence="8">Belongs to the sulfate adenylyltransferase family.</text>
</comment>
<evidence type="ECO:0000256" key="2">
    <source>
        <dbReference type="ARBA" id="ARBA00012391"/>
    </source>
</evidence>
<organism evidence="14 17">
    <name type="scientific">Cafeteria roenbergensis</name>
    <name type="common">Marine flagellate</name>
    <dbReference type="NCBI Taxonomy" id="33653"/>
    <lineage>
        <taxon>Eukaryota</taxon>
        <taxon>Sar</taxon>
        <taxon>Stramenopiles</taxon>
        <taxon>Bigyra</taxon>
        <taxon>Opalozoa</taxon>
        <taxon>Bicosoecida</taxon>
        <taxon>Cafeteriaceae</taxon>
        <taxon>Cafeteria</taxon>
    </lineage>
</organism>
<dbReference type="InterPro" id="IPR002650">
    <property type="entry name" value="Sulphate_adenylyltransferase"/>
</dbReference>
<comment type="caution">
    <text evidence="14">The sequence shown here is derived from an EMBL/GenBank/DDBJ whole genome shotgun (WGS) entry which is preliminary data.</text>
</comment>
<evidence type="ECO:0000259" key="13">
    <source>
        <dbReference type="Pfam" id="PF14306"/>
    </source>
</evidence>
<dbReference type="Gene3D" id="3.40.50.620">
    <property type="entry name" value="HUPs"/>
    <property type="match status" value="2"/>
</dbReference>
<evidence type="ECO:0000313" key="16">
    <source>
        <dbReference type="Proteomes" id="UP000322899"/>
    </source>
</evidence>
<keyword evidence="5" id="KW-0547">Nucleotide-binding</keyword>
<dbReference type="GO" id="GO:0004781">
    <property type="term" value="F:sulfate adenylyltransferase (ATP) activity"/>
    <property type="evidence" value="ECO:0007669"/>
    <property type="project" value="UniProtKB-EC"/>
</dbReference>
<accession>A0A5A8CS08</accession>
<dbReference type="Proteomes" id="UP000322899">
    <property type="component" value="Unassembled WGS sequence"/>
</dbReference>
<evidence type="ECO:0000259" key="12">
    <source>
        <dbReference type="Pfam" id="PF01747"/>
    </source>
</evidence>
<dbReference type="InterPro" id="IPR025980">
    <property type="entry name" value="ATP-Sase_PUA-like_dom"/>
</dbReference>
<feature type="region of interest" description="Disordered" evidence="10">
    <location>
        <begin position="1"/>
        <end position="23"/>
    </location>
</feature>
<evidence type="ECO:0000256" key="1">
    <source>
        <dbReference type="ARBA" id="ARBA00005048"/>
    </source>
</evidence>
<feature type="domain" description="Sulphate adenylyltransferase catalytic" evidence="12">
    <location>
        <begin position="491"/>
        <end position="693"/>
    </location>
</feature>
<feature type="region of interest" description="Disordered" evidence="10">
    <location>
        <begin position="698"/>
        <end position="722"/>
    </location>
</feature>
<dbReference type="PANTHER" id="PTHR43509:SF1">
    <property type="entry name" value="SULFATE ADENYLYLTRANSFERASE"/>
    <property type="match status" value="1"/>
</dbReference>
<dbReference type="SUPFAM" id="SSF88697">
    <property type="entry name" value="PUA domain-like"/>
    <property type="match status" value="1"/>
</dbReference>